<dbReference type="RefSeq" id="WP_013823947.1">
    <property type="nucleotide sequence ID" value="NC_015573.1"/>
</dbReference>
<keyword evidence="8" id="KW-0411">Iron-sulfur</keyword>
<dbReference type="InterPro" id="IPR036010">
    <property type="entry name" value="2Fe-2S_ferredoxin-like_sf"/>
</dbReference>
<dbReference type="AlphaFoldDB" id="A0AAU8PQ06"/>
<feature type="domain" description="4Fe-4S ferredoxin-type" evidence="10">
    <location>
        <begin position="181"/>
        <end position="210"/>
    </location>
</feature>
<feature type="domain" description="2Fe-2S ferredoxin-type" evidence="9">
    <location>
        <begin position="1"/>
        <end position="78"/>
    </location>
</feature>
<evidence type="ECO:0000256" key="4">
    <source>
        <dbReference type="ARBA" id="ARBA00022723"/>
    </source>
</evidence>
<dbReference type="GO" id="GO:0005506">
    <property type="term" value="F:iron ion binding"/>
    <property type="evidence" value="ECO:0007669"/>
    <property type="project" value="InterPro"/>
</dbReference>
<dbReference type="FunFam" id="3.30.70.20:FF:000035">
    <property type="entry name" value="Iron hydrogenase 1"/>
    <property type="match status" value="1"/>
</dbReference>
<dbReference type="Proteomes" id="UP000009229">
    <property type="component" value="Chromosome"/>
</dbReference>
<dbReference type="NCBIfam" id="NF040763">
    <property type="entry name" value="FeFe_hydrog_A6"/>
    <property type="match status" value="1"/>
</dbReference>
<dbReference type="InterPro" id="IPR017896">
    <property type="entry name" value="4Fe4S_Fe-S-bd"/>
</dbReference>
<dbReference type="GO" id="GO:0042773">
    <property type="term" value="P:ATP synthesis coupled electron transport"/>
    <property type="evidence" value="ECO:0007669"/>
    <property type="project" value="InterPro"/>
</dbReference>
<keyword evidence="4" id="KW-0479">Metal-binding</keyword>
<keyword evidence="5" id="KW-0677">Repeat</keyword>
<dbReference type="InterPro" id="IPR050340">
    <property type="entry name" value="Cytosolic_Fe-S_CAF"/>
</dbReference>
<dbReference type="Pfam" id="PF10588">
    <property type="entry name" value="NADH-G_4Fe-4S_3"/>
    <property type="match status" value="1"/>
</dbReference>
<dbReference type="FunFam" id="3.10.20.740:FF:000005">
    <property type="entry name" value="NADH:ubiquinone oxidoreductase subunit"/>
    <property type="match status" value="1"/>
</dbReference>
<dbReference type="GO" id="GO:0008901">
    <property type="term" value="F:ferredoxin hydrogenase activity"/>
    <property type="evidence" value="ECO:0007669"/>
    <property type="project" value="UniProtKB-EC"/>
</dbReference>
<keyword evidence="3" id="KW-0001">2Fe-2S</keyword>
<dbReference type="InterPro" id="IPR054351">
    <property type="entry name" value="NADH_UbQ_OxRdtase_ferredoxin"/>
</dbReference>
<dbReference type="Gene3D" id="3.40.50.1780">
    <property type="match status" value="1"/>
</dbReference>
<dbReference type="InterPro" id="IPR017900">
    <property type="entry name" value="4Fe4S_Fe_S_CS"/>
</dbReference>
<dbReference type="PROSITE" id="PS51839">
    <property type="entry name" value="4FE4S_HC3"/>
    <property type="match status" value="1"/>
</dbReference>
<keyword evidence="7" id="KW-0408">Iron</keyword>
<dbReference type="Pfam" id="PF02256">
    <property type="entry name" value="Fe_hyd_SSU"/>
    <property type="match status" value="1"/>
</dbReference>
<evidence type="ECO:0000256" key="5">
    <source>
        <dbReference type="ARBA" id="ARBA00022737"/>
    </source>
</evidence>
<dbReference type="GO" id="GO:0051539">
    <property type="term" value="F:4 iron, 4 sulfur cluster binding"/>
    <property type="evidence" value="ECO:0007669"/>
    <property type="project" value="UniProtKB-KW"/>
</dbReference>
<keyword evidence="13" id="KW-1185">Reference proteome</keyword>
<evidence type="ECO:0000259" key="11">
    <source>
        <dbReference type="PROSITE" id="PS51839"/>
    </source>
</evidence>
<dbReference type="InterPro" id="IPR049830">
    <property type="entry name" value="HndD"/>
</dbReference>
<organism evidence="12 13">
    <name type="scientific">Desulfofundulus kuznetsovii (strain DSM 6115 / VKM B-1805 / 17)</name>
    <name type="common">Desulfotomaculum kuznetsovii</name>
    <dbReference type="NCBI Taxonomy" id="760568"/>
    <lineage>
        <taxon>Bacteria</taxon>
        <taxon>Bacillati</taxon>
        <taxon>Bacillota</taxon>
        <taxon>Clostridia</taxon>
        <taxon>Eubacteriales</taxon>
        <taxon>Peptococcaceae</taxon>
        <taxon>Desulfofundulus</taxon>
    </lineage>
</organism>
<dbReference type="Gene3D" id="3.40.950.10">
    <property type="entry name" value="Fe-only Hydrogenase (Larger Subunit), Chain L, domain 3"/>
    <property type="match status" value="1"/>
</dbReference>
<keyword evidence="6 12" id="KW-0560">Oxidoreductase</keyword>
<keyword evidence="2" id="KW-0004">4Fe-4S</keyword>
<evidence type="ECO:0000256" key="8">
    <source>
        <dbReference type="ARBA" id="ARBA00023014"/>
    </source>
</evidence>
<dbReference type="SMART" id="SM00902">
    <property type="entry name" value="Fe_hyd_SSU"/>
    <property type="match status" value="1"/>
</dbReference>
<evidence type="ECO:0000256" key="1">
    <source>
        <dbReference type="ARBA" id="ARBA00001966"/>
    </source>
</evidence>
<dbReference type="NCBIfam" id="TIGR02512">
    <property type="entry name" value="FeFe_hydrog_A"/>
    <property type="match status" value="1"/>
</dbReference>
<dbReference type="PANTHER" id="PTHR11615">
    <property type="entry name" value="NITRATE, FORMATE, IRON DEHYDROGENASE"/>
    <property type="match status" value="1"/>
</dbReference>
<protein>
    <submittedName>
        <fullName evidence="12">Hydrogenase, Fe-only</fullName>
        <ecNumber evidence="12">1.12.7.2</ecNumber>
    </submittedName>
</protein>
<dbReference type="KEGG" id="dku:Desku_2934"/>
<dbReference type="SMART" id="SM00929">
    <property type="entry name" value="NADH-G_4Fe-4S_3"/>
    <property type="match status" value="1"/>
</dbReference>
<dbReference type="InterPro" id="IPR000283">
    <property type="entry name" value="NADH_UbQ_OxRdtase_75kDa_su_CS"/>
</dbReference>
<dbReference type="InterPro" id="IPR009016">
    <property type="entry name" value="Fe_hydrogenase"/>
</dbReference>
<dbReference type="InterPro" id="IPR003149">
    <property type="entry name" value="Fe_hydrogenase_ssu"/>
</dbReference>
<evidence type="ECO:0000259" key="10">
    <source>
        <dbReference type="PROSITE" id="PS51379"/>
    </source>
</evidence>
<evidence type="ECO:0000256" key="2">
    <source>
        <dbReference type="ARBA" id="ARBA00022485"/>
    </source>
</evidence>
<dbReference type="Gene3D" id="4.10.260.20">
    <property type="entry name" value="Iron hydrogenase, small subunit"/>
    <property type="match status" value="1"/>
</dbReference>
<dbReference type="InterPro" id="IPR001041">
    <property type="entry name" value="2Fe-2S_ferredoxin-type"/>
</dbReference>
<dbReference type="Gene3D" id="3.10.20.740">
    <property type="match status" value="1"/>
</dbReference>
<dbReference type="CDD" id="cd00207">
    <property type="entry name" value="fer2"/>
    <property type="match status" value="1"/>
</dbReference>
<dbReference type="PROSITE" id="PS51379">
    <property type="entry name" value="4FE4S_FER_2"/>
    <property type="match status" value="2"/>
</dbReference>
<evidence type="ECO:0000256" key="3">
    <source>
        <dbReference type="ARBA" id="ARBA00022714"/>
    </source>
</evidence>
<dbReference type="SUPFAM" id="SSF54292">
    <property type="entry name" value="2Fe-2S ferredoxin-like"/>
    <property type="match status" value="1"/>
</dbReference>
<dbReference type="InterPro" id="IPR019574">
    <property type="entry name" value="NADH_UbQ_OxRdtase_Gsu_4Fe4S-bd"/>
</dbReference>
<dbReference type="Pfam" id="PF22117">
    <property type="entry name" value="Fer4_Nqo3"/>
    <property type="match status" value="1"/>
</dbReference>
<dbReference type="PROSITE" id="PS00641">
    <property type="entry name" value="COMPLEX1_75K_1"/>
    <property type="match status" value="1"/>
</dbReference>
<dbReference type="Pfam" id="PF13510">
    <property type="entry name" value="Fer2_4"/>
    <property type="match status" value="1"/>
</dbReference>
<dbReference type="GO" id="GO:0008137">
    <property type="term" value="F:NADH dehydrogenase (ubiquinone) activity"/>
    <property type="evidence" value="ECO:0007669"/>
    <property type="project" value="InterPro"/>
</dbReference>
<sequence>MVTLTIDGLKVQAEEGSTILEAARRANIRIPTLCYLPEVQAIGACRVCLVEIEGNRNLQPACVFPVSEGLVVHTNNVRVRRARKFSVEMILSDHPMDDCLTCTRNQRCELQKLADELGIREVKFTGEKSEGRLDNLSPSIVRDQSKCILCRRCVTVCKEIQEVAAISIQGRGFKTRVEPAFGESLNDVACALCGQCILVCPVGAIHEKEHIEEVWHAIFDPSKFVVVQDAPAVRAALGEEFGYPPGTLVTGKMLAAVRRLGFDRVFDTNFAADLTIIEEGHELLKRIKEGGVLPMITSCSPGWVKFIEHFYPELLPHLSTCKSPHQMLGALVKTYYAQKVGVDPKDMVVVSVMPCTAKKFECNRPEMNGSGYKDVDYVITTRELAKMIKQAGIDFASLEDGYYDDPLGEYSGAGTIFGATGGVMEAALRTVYELVTGKTLERLEFTAVRGLEDIKEAVVPVEGLGELKVAVAHGLGNARKILDRIKDGSADYHFIEIMCCPGGCVGGGGQPLPVNDEIRMLRARALYQEDEKLRIRKSHENPSIKKLYEEFLGRPLGEKSHQLLHTRYTARRKF</sequence>
<dbReference type="EC" id="1.12.7.2" evidence="12"/>
<dbReference type="GO" id="GO:0016020">
    <property type="term" value="C:membrane"/>
    <property type="evidence" value="ECO:0007669"/>
    <property type="project" value="InterPro"/>
</dbReference>
<dbReference type="PROSITE" id="PS00198">
    <property type="entry name" value="4FE4S_FER_1"/>
    <property type="match status" value="1"/>
</dbReference>
<evidence type="ECO:0000259" key="9">
    <source>
        <dbReference type="PROSITE" id="PS51085"/>
    </source>
</evidence>
<dbReference type="InterPro" id="IPR036991">
    <property type="entry name" value="Fe_hydrogenase_ssu_sf"/>
</dbReference>
<evidence type="ECO:0000256" key="7">
    <source>
        <dbReference type="ARBA" id="ARBA00023004"/>
    </source>
</evidence>
<dbReference type="SUPFAM" id="SSF53920">
    <property type="entry name" value="Fe-only hydrogenase"/>
    <property type="match status" value="1"/>
</dbReference>
<dbReference type="EMBL" id="CP002770">
    <property type="protein sequence ID" value="AEG16437.1"/>
    <property type="molecule type" value="Genomic_DNA"/>
</dbReference>
<dbReference type="PROSITE" id="PS51085">
    <property type="entry name" value="2FE2S_FER_2"/>
    <property type="match status" value="1"/>
</dbReference>
<dbReference type="Pfam" id="PF02906">
    <property type="entry name" value="Fe_hyd_lg_C"/>
    <property type="match status" value="1"/>
</dbReference>
<evidence type="ECO:0000313" key="13">
    <source>
        <dbReference type="Proteomes" id="UP000009229"/>
    </source>
</evidence>
<evidence type="ECO:0000256" key="6">
    <source>
        <dbReference type="ARBA" id="ARBA00023002"/>
    </source>
</evidence>
<accession>A0AAU8PQ06</accession>
<comment type="cofactor">
    <cofactor evidence="1">
        <name>[4Fe-4S] cluster</name>
        <dbReference type="ChEBI" id="CHEBI:49883"/>
    </cofactor>
</comment>
<dbReference type="InterPro" id="IPR013352">
    <property type="entry name" value="Fe_hydrogenase_subset"/>
</dbReference>
<dbReference type="SUPFAM" id="SSF54862">
    <property type="entry name" value="4Fe-4S ferredoxins"/>
    <property type="match status" value="1"/>
</dbReference>
<dbReference type="GO" id="GO:0051537">
    <property type="term" value="F:2 iron, 2 sulfur cluster binding"/>
    <property type="evidence" value="ECO:0007669"/>
    <property type="project" value="UniProtKB-KW"/>
</dbReference>
<feature type="domain" description="4Fe-4S ferredoxin-type" evidence="10">
    <location>
        <begin position="138"/>
        <end position="171"/>
    </location>
</feature>
<dbReference type="Gene3D" id="3.30.70.20">
    <property type="match status" value="1"/>
</dbReference>
<feature type="domain" description="4Fe-4S His(Cys)3-ligated-type" evidence="11">
    <location>
        <begin position="78"/>
        <end position="118"/>
    </location>
</feature>
<dbReference type="InterPro" id="IPR004108">
    <property type="entry name" value="Fe_hydrogenase_lsu_C"/>
</dbReference>
<name>A0AAU8PQ06_DESK7</name>
<proteinExistence type="predicted"/>
<reference evidence="13" key="1">
    <citation type="submission" date="2011-05" db="EMBL/GenBank/DDBJ databases">
        <title>Complete sequence of Desulfotomaculum kuznetsovii DSM 6115.</title>
        <authorList>
            <person name="Lucas S."/>
            <person name="Han J."/>
            <person name="Lapidus A."/>
            <person name="Cheng J.-F."/>
            <person name="Goodwin L."/>
            <person name="Pitluck S."/>
            <person name="Peters L."/>
            <person name="Mikhailova N."/>
            <person name="Lu M."/>
            <person name="Saunders E."/>
            <person name="Han C."/>
            <person name="Tapia R."/>
            <person name="Land M."/>
            <person name="Hauser L."/>
            <person name="Kyrpides N."/>
            <person name="Ivanova N."/>
            <person name="Pagani I."/>
            <person name="Nazina T."/>
            <person name="Ivanova A."/>
            <person name="Parshina S."/>
            <person name="Kuever J."/>
            <person name="Muyzer G."/>
            <person name="Plugge C."/>
            <person name="Stams A."/>
            <person name="Woyke T."/>
        </authorList>
    </citation>
    <scope>NUCLEOTIDE SEQUENCE [LARGE SCALE GENOMIC DNA]</scope>
    <source>
        <strain evidence="13">DSM 6115 / VKM B-1805 / 17</strain>
    </source>
</reference>
<gene>
    <name evidence="12" type="ordered locus">Desku_2934</name>
</gene>
<evidence type="ECO:0000313" key="12">
    <source>
        <dbReference type="EMBL" id="AEG16437.1"/>
    </source>
</evidence>